<dbReference type="Proteomes" id="UP000607653">
    <property type="component" value="Unassembled WGS sequence"/>
</dbReference>
<evidence type="ECO:0000313" key="2">
    <source>
        <dbReference type="Proteomes" id="UP000607653"/>
    </source>
</evidence>
<proteinExistence type="predicted"/>
<keyword evidence="2" id="KW-1185">Reference proteome</keyword>
<protein>
    <submittedName>
        <fullName evidence="1">Uncharacterized protein</fullName>
    </submittedName>
</protein>
<dbReference type="AlphaFoldDB" id="A0A822YJI0"/>
<dbReference type="EMBL" id="DUZY01000003">
    <property type="protein sequence ID" value="DAD32730.1"/>
    <property type="molecule type" value="Genomic_DNA"/>
</dbReference>
<reference evidence="1 2" key="1">
    <citation type="journal article" date="2020" name="Mol. Biol. Evol.">
        <title>Distinct Expression and Methylation Patterns for Genes with Different Fates following a Single Whole-Genome Duplication in Flowering Plants.</title>
        <authorList>
            <person name="Shi T."/>
            <person name="Rahmani R.S."/>
            <person name="Gugger P.F."/>
            <person name="Wang M."/>
            <person name="Li H."/>
            <person name="Zhang Y."/>
            <person name="Li Z."/>
            <person name="Wang Q."/>
            <person name="Van de Peer Y."/>
            <person name="Marchal K."/>
            <person name="Chen J."/>
        </authorList>
    </citation>
    <scope>NUCLEOTIDE SEQUENCE [LARGE SCALE GENOMIC DNA]</scope>
    <source>
        <tissue evidence="1">Leaf</tissue>
    </source>
</reference>
<organism evidence="1 2">
    <name type="scientific">Nelumbo nucifera</name>
    <name type="common">Sacred lotus</name>
    <dbReference type="NCBI Taxonomy" id="4432"/>
    <lineage>
        <taxon>Eukaryota</taxon>
        <taxon>Viridiplantae</taxon>
        <taxon>Streptophyta</taxon>
        <taxon>Embryophyta</taxon>
        <taxon>Tracheophyta</taxon>
        <taxon>Spermatophyta</taxon>
        <taxon>Magnoliopsida</taxon>
        <taxon>Proteales</taxon>
        <taxon>Nelumbonaceae</taxon>
        <taxon>Nelumbo</taxon>
    </lineage>
</organism>
<sequence>MCSLGMGLSTWVRSSYKIGIGPHFPSLYIWSLQHPGHRLGS</sequence>
<comment type="caution">
    <text evidence="1">The sequence shown here is derived from an EMBL/GenBank/DDBJ whole genome shotgun (WGS) entry which is preliminary data.</text>
</comment>
<evidence type="ECO:0000313" key="1">
    <source>
        <dbReference type="EMBL" id="DAD32730.1"/>
    </source>
</evidence>
<name>A0A822YJI0_NELNU</name>
<accession>A0A822YJI0</accession>
<gene>
    <name evidence="1" type="ORF">HUJ06_011581</name>
</gene>